<sequence>MKVLKKRIVSGLVIMCMVVTMLSGCKKSATKDEVTTTDSKETSQTADGTTQKAETETKEDLKPMTFTFYNADGTKEDPWTDPVAQEITKQTGIKINQDFPVDGDDQRVSLMIASEEYPDLIFAKDDVDALISAGALIDMTELIDQYGPNIKALYGEEYGKLRYTQDDPAIYQLCSAGVGQTSYTTSGTAQLQFAVLEANNYEIPKTLEQYEKMIKDYMAANPQIDGLDTIGFTLSCSDWHWLITLANPSGFIANASPDNGQWIVDDANNYQATYKHTATGQKEYYQWLNRMYLEGVLDPDFATQTHDDYIAKISTGRVLGLLDADWDYRDAETVLRADGKSDRTYAGLPVTMNADQKAASLKNQGLTVGWGIGITKACKDPVRAIKFLDWLCSDEAQVLINWGIKDVNYFIDDEGHRYRKDEEIKKSQEDPDYKYKSGIGIHNYPWPIHGDGVVDSTGSTYTTNSKDAVISNYTEAQKKAKEAWGVELLTDIFPQANEFEIPNYAPVYKQNLTDEFNTYATKLDEIAWSGLISCVMAKEGEFDTAWDKMQKDFKAAGVDKANGLLTGLIQKQVEFWSSGN</sequence>
<evidence type="ECO:0000256" key="1">
    <source>
        <dbReference type="SAM" id="MobiDB-lite"/>
    </source>
</evidence>
<evidence type="ECO:0000313" key="4">
    <source>
        <dbReference type="Proteomes" id="UP000184038"/>
    </source>
</evidence>
<dbReference type="OrthoDB" id="3235892at2"/>
<organism evidence="3 4">
    <name type="scientific">Anaerosporobacter mobilis DSM 15930</name>
    <dbReference type="NCBI Taxonomy" id="1120996"/>
    <lineage>
        <taxon>Bacteria</taxon>
        <taxon>Bacillati</taxon>
        <taxon>Bacillota</taxon>
        <taxon>Clostridia</taxon>
        <taxon>Lachnospirales</taxon>
        <taxon>Lachnospiraceae</taxon>
        <taxon>Anaerosporobacter</taxon>
    </lineage>
</organism>
<dbReference type="Gene3D" id="3.40.190.10">
    <property type="entry name" value="Periplasmic binding protein-like II"/>
    <property type="match status" value="2"/>
</dbReference>
<dbReference type="Proteomes" id="UP000184038">
    <property type="component" value="Unassembled WGS sequence"/>
</dbReference>
<feature type="chain" id="PRO_5039105159" evidence="2">
    <location>
        <begin position="22"/>
        <end position="580"/>
    </location>
</feature>
<feature type="compositionally biased region" description="Basic and acidic residues" evidence="1">
    <location>
        <begin position="30"/>
        <end position="41"/>
    </location>
</feature>
<evidence type="ECO:0000313" key="3">
    <source>
        <dbReference type="EMBL" id="SHN03412.1"/>
    </source>
</evidence>
<feature type="compositionally biased region" description="Polar residues" evidence="1">
    <location>
        <begin position="42"/>
        <end position="52"/>
    </location>
</feature>
<proteinExistence type="predicted"/>
<keyword evidence="2" id="KW-0732">Signal</keyword>
<evidence type="ECO:0000256" key="2">
    <source>
        <dbReference type="SAM" id="SignalP"/>
    </source>
</evidence>
<name>A0A1M7NI15_9FIRM</name>
<dbReference type="STRING" id="1120996.SAMN02746066_04516"/>
<dbReference type="InterPro" id="IPR006059">
    <property type="entry name" value="SBP"/>
</dbReference>
<dbReference type="InterPro" id="IPR050490">
    <property type="entry name" value="Bact_solute-bd_prot1"/>
</dbReference>
<reference evidence="3 4" key="1">
    <citation type="submission" date="2016-11" db="EMBL/GenBank/DDBJ databases">
        <authorList>
            <person name="Jaros S."/>
            <person name="Januszkiewicz K."/>
            <person name="Wedrychowicz H."/>
        </authorList>
    </citation>
    <scope>NUCLEOTIDE SEQUENCE [LARGE SCALE GENOMIC DNA]</scope>
    <source>
        <strain evidence="3 4">DSM 15930</strain>
    </source>
</reference>
<accession>A0A1M7NI15</accession>
<dbReference type="RefSeq" id="WP_073291708.1">
    <property type="nucleotide sequence ID" value="NZ_FRCP01000029.1"/>
</dbReference>
<feature type="signal peptide" evidence="2">
    <location>
        <begin position="1"/>
        <end position="21"/>
    </location>
</feature>
<dbReference type="EMBL" id="FRCP01000029">
    <property type="protein sequence ID" value="SHN03412.1"/>
    <property type="molecule type" value="Genomic_DNA"/>
</dbReference>
<protein>
    <submittedName>
        <fullName evidence="3">Putative aldouronate transport system substrate-binding protein</fullName>
    </submittedName>
</protein>
<gene>
    <name evidence="3" type="ORF">SAMN02746066_04516</name>
</gene>
<dbReference type="PROSITE" id="PS51257">
    <property type="entry name" value="PROKAR_LIPOPROTEIN"/>
    <property type="match status" value="1"/>
</dbReference>
<feature type="region of interest" description="Disordered" evidence="1">
    <location>
        <begin position="30"/>
        <end position="57"/>
    </location>
</feature>
<dbReference type="Pfam" id="PF01547">
    <property type="entry name" value="SBP_bac_1"/>
    <property type="match status" value="1"/>
</dbReference>
<keyword evidence="4" id="KW-1185">Reference proteome</keyword>
<dbReference type="SUPFAM" id="SSF53850">
    <property type="entry name" value="Periplasmic binding protein-like II"/>
    <property type="match status" value="1"/>
</dbReference>
<dbReference type="PANTHER" id="PTHR43649:SF12">
    <property type="entry name" value="DIACETYLCHITOBIOSE BINDING PROTEIN DASA"/>
    <property type="match status" value="1"/>
</dbReference>
<dbReference type="AlphaFoldDB" id="A0A1M7NI15"/>
<dbReference type="PANTHER" id="PTHR43649">
    <property type="entry name" value="ARABINOSE-BINDING PROTEIN-RELATED"/>
    <property type="match status" value="1"/>
</dbReference>